<dbReference type="GO" id="GO:0005762">
    <property type="term" value="C:mitochondrial large ribosomal subunit"/>
    <property type="evidence" value="ECO:0007669"/>
    <property type="project" value="TreeGrafter"/>
</dbReference>
<dbReference type="OrthoDB" id="19439at2759"/>
<evidence type="ECO:0000256" key="6">
    <source>
        <dbReference type="ARBA" id="ARBA00035191"/>
    </source>
</evidence>
<dbReference type="GO" id="GO:0006412">
    <property type="term" value="P:translation"/>
    <property type="evidence" value="ECO:0007669"/>
    <property type="project" value="InterPro"/>
</dbReference>
<organism evidence="7 8">
    <name type="scientific">Gymnopilus junonius</name>
    <name type="common">Spectacular rustgill mushroom</name>
    <name type="synonym">Gymnopilus spectabilis subsp. junonius</name>
    <dbReference type="NCBI Taxonomy" id="109634"/>
    <lineage>
        <taxon>Eukaryota</taxon>
        <taxon>Fungi</taxon>
        <taxon>Dikarya</taxon>
        <taxon>Basidiomycota</taxon>
        <taxon>Agaricomycotina</taxon>
        <taxon>Agaricomycetes</taxon>
        <taxon>Agaricomycetidae</taxon>
        <taxon>Agaricales</taxon>
        <taxon>Agaricineae</taxon>
        <taxon>Hymenogastraceae</taxon>
        <taxon>Gymnopilus</taxon>
    </lineage>
</organism>
<keyword evidence="5" id="KW-0687">Ribonucleoprotein</keyword>
<evidence type="ECO:0000256" key="5">
    <source>
        <dbReference type="ARBA" id="ARBA00023274"/>
    </source>
</evidence>
<evidence type="ECO:0000313" key="8">
    <source>
        <dbReference type="Proteomes" id="UP000724874"/>
    </source>
</evidence>
<evidence type="ECO:0000313" key="7">
    <source>
        <dbReference type="EMBL" id="KAF8905982.1"/>
    </source>
</evidence>
<keyword evidence="8" id="KW-1185">Reference proteome</keyword>
<dbReference type="EMBL" id="JADNYJ010000020">
    <property type="protein sequence ID" value="KAF8905982.1"/>
    <property type="molecule type" value="Genomic_DNA"/>
</dbReference>
<dbReference type="PANTHER" id="PTHR13477">
    <property type="entry name" value="MITOCHONDRIAL 39S RIBOSOMAL PROTEIN L49"/>
    <property type="match status" value="1"/>
</dbReference>
<gene>
    <name evidence="7" type="ORF">CPB84DRAFT_1770720</name>
</gene>
<keyword evidence="3 7" id="KW-0689">Ribosomal protein</keyword>
<evidence type="ECO:0000256" key="3">
    <source>
        <dbReference type="ARBA" id="ARBA00022980"/>
    </source>
</evidence>
<comment type="subcellular location">
    <subcellularLocation>
        <location evidence="1">Mitochondrion</location>
    </subcellularLocation>
</comment>
<accession>A0A9P5NRE3</accession>
<dbReference type="Pfam" id="PF05046">
    <property type="entry name" value="Img2"/>
    <property type="match status" value="1"/>
</dbReference>
<dbReference type="InterPro" id="IPR007740">
    <property type="entry name" value="Ribosomal_mL49"/>
</dbReference>
<dbReference type="PANTHER" id="PTHR13477:SF0">
    <property type="entry name" value="LARGE RIBOSOMAL SUBUNIT PROTEIN ML49"/>
    <property type="match status" value="1"/>
</dbReference>
<dbReference type="Proteomes" id="UP000724874">
    <property type="component" value="Unassembled WGS sequence"/>
</dbReference>
<evidence type="ECO:0000256" key="1">
    <source>
        <dbReference type="ARBA" id="ARBA00004173"/>
    </source>
</evidence>
<evidence type="ECO:0000256" key="4">
    <source>
        <dbReference type="ARBA" id="ARBA00023128"/>
    </source>
</evidence>
<dbReference type="AlphaFoldDB" id="A0A9P5NRE3"/>
<evidence type="ECO:0000256" key="2">
    <source>
        <dbReference type="ARBA" id="ARBA00005677"/>
    </source>
</evidence>
<dbReference type="Gene3D" id="3.30.780.10">
    <property type="entry name" value="SUI1-like domain"/>
    <property type="match status" value="1"/>
</dbReference>
<proteinExistence type="inferred from homology"/>
<comment type="caution">
    <text evidence="7">The sequence shown here is derived from an EMBL/GenBank/DDBJ whole genome shotgun (WGS) entry which is preliminary data.</text>
</comment>
<comment type="similarity">
    <text evidence="2">Belongs to the mitochondrion-specific ribosomal protein mL49 family.</text>
</comment>
<dbReference type="GO" id="GO:0003735">
    <property type="term" value="F:structural constituent of ribosome"/>
    <property type="evidence" value="ECO:0007669"/>
    <property type="project" value="InterPro"/>
</dbReference>
<name>A0A9P5NRE3_GYMJU</name>
<sequence length="136" mass="15326">MLSLARKSFITRIPLFCPSRRYLQQLSASNISLPTSTDTLQPSQPKLLKYHVPRNTRGNLPVYSDVRNGGGRYLVLIRNIEGNVDALGKDLTGSLFAEGSYEASRLNVQNSHSKHLIISGGRWKNEVIEWLKKRGF</sequence>
<reference evidence="7" key="1">
    <citation type="submission" date="2020-11" db="EMBL/GenBank/DDBJ databases">
        <authorList>
            <consortium name="DOE Joint Genome Institute"/>
            <person name="Ahrendt S."/>
            <person name="Riley R."/>
            <person name="Andreopoulos W."/>
            <person name="LaButti K."/>
            <person name="Pangilinan J."/>
            <person name="Ruiz-duenas F.J."/>
            <person name="Barrasa J.M."/>
            <person name="Sanchez-Garcia M."/>
            <person name="Camarero S."/>
            <person name="Miyauchi S."/>
            <person name="Serrano A."/>
            <person name="Linde D."/>
            <person name="Babiker R."/>
            <person name="Drula E."/>
            <person name="Ayuso-Fernandez I."/>
            <person name="Pacheco R."/>
            <person name="Padilla G."/>
            <person name="Ferreira P."/>
            <person name="Barriuso J."/>
            <person name="Kellner H."/>
            <person name="Castanera R."/>
            <person name="Alfaro M."/>
            <person name="Ramirez L."/>
            <person name="Pisabarro A.G."/>
            <person name="Kuo A."/>
            <person name="Tritt A."/>
            <person name="Lipzen A."/>
            <person name="He G."/>
            <person name="Yan M."/>
            <person name="Ng V."/>
            <person name="Cullen D."/>
            <person name="Martin F."/>
            <person name="Rosso M.-N."/>
            <person name="Henrissat B."/>
            <person name="Hibbett D."/>
            <person name="Martinez A.T."/>
            <person name="Grigoriev I.V."/>
        </authorList>
    </citation>
    <scope>NUCLEOTIDE SEQUENCE</scope>
    <source>
        <strain evidence="7">AH 44721</strain>
    </source>
</reference>
<keyword evidence="4" id="KW-0496">Mitochondrion</keyword>
<protein>
    <recommendedName>
        <fullName evidence="6">Large ribosomal subunit protein mL49</fullName>
    </recommendedName>
</protein>